<feature type="signal peptide" evidence="1">
    <location>
        <begin position="1"/>
        <end position="24"/>
    </location>
</feature>
<dbReference type="RefSeq" id="WP_125016559.1">
    <property type="nucleotide sequence ID" value="NZ_QWEZ01000002.1"/>
</dbReference>
<dbReference type="Proteomes" id="UP000280792">
    <property type="component" value="Unassembled WGS sequence"/>
</dbReference>
<evidence type="ECO:0008006" key="4">
    <source>
        <dbReference type="Google" id="ProtNLM"/>
    </source>
</evidence>
<reference evidence="2 3" key="1">
    <citation type="submission" date="2018-08" db="EMBL/GenBank/DDBJ databases">
        <authorList>
            <person name="Khan S.A."/>
        </authorList>
    </citation>
    <scope>NUCLEOTIDE SEQUENCE [LARGE SCALE GENOMIC DNA]</scope>
    <source>
        <strain evidence="2 3">GTF-13</strain>
    </source>
</reference>
<dbReference type="Pfam" id="PF09411">
    <property type="entry name" value="PagL"/>
    <property type="match status" value="1"/>
</dbReference>
<accession>A0A3P3VJZ0</accession>
<keyword evidence="1" id="KW-0732">Signal</keyword>
<protein>
    <recommendedName>
        <fullName evidence="4">Acyloxyacyl hydrolase</fullName>
    </recommendedName>
</protein>
<comment type="caution">
    <text evidence="2">The sequence shown here is derived from an EMBL/GenBank/DDBJ whole genome shotgun (WGS) entry which is preliminary data.</text>
</comment>
<reference evidence="2 3" key="2">
    <citation type="submission" date="2018-12" db="EMBL/GenBank/DDBJ databases">
        <title>Simiduia agarivorans gen. nov., sp. nov., a marine, agarolytic bacterium isolated from shallow coastal water from Keelung, Taiwan.</title>
        <authorList>
            <person name="Shieh W.Y."/>
        </authorList>
    </citation>
    <scope>NUCLEOTIDE SEQUENCE [LARGE SCALE GENOMIC DNA]</scope>
    <source>
        <strain evidence="2 3">GTF-13</strain>
    </source>
</reference>
<gene>
    <name evidence="2" type="ORF">D0544_12295</name>
</gene>
<organism evidence="2 3">
    <name type="scientific">Aestuariirhabdus litorea</name>
    <dbReference type="NCBI Taxonomy" id="2528527"/>
    <lineage>
        <taxon>Bacteria</taxon>
        <taxon>Pseudomonadati</taxon>
        <taxon>Pseudomonadota</taxon>
        <taxon>Gammaproteobacteria</taxon>
        <taxon>Oceanospirillales</taxon>
        <taxon>Aestuariirhabdaceae</taxon>
        <taxon>Aestuariirhabdus</taxon>
    </lineage>
</organism>
<name>A0A3P3VJZ0_9GAMM</name>
<dbReference type="Gene3D" id="2.40.160.20">
    <property type="match status" value="1"/>
</dbReference>
<evidence type="ECO:0000256" key="1">
    <source>
        <dbReference type="SAM" id="SignalP"/>
    </source>
</evidence>
<sequence length="164" mass="17620">MGFVRTASTLGALLLSVPAPSASAEDYRLAVGAGVFDPLGSGTTGMLSVMLEGPAVQSIWSIRPALVGFALERSGYYLGIGGHKEFSLAQKWHWGVATGLGYYHQGAERNELGYDIEFYSRISISYQLSSRQAVRAEFGHISNADLGEENPGSETATLSWISHF</sequence>
<dbReference type="InterPro" id="IPR018550">
    <property type="entry name" value="Lipid-A_deacylase-rel"/>
</dbReference>
<dbReference type="AlphaFoldDB" id="A0A3P3VJZ0"/>
<proteinExistence type="predicted"/>
<evidence type="ECO:0000313" key="2">
    <source>
        <dbReference type="EMBL" id="RRJ82637.1"/>
    </source>
</evidence>
<keyword evidence="3" id="KW-1185">Reference proteome</keyword>
<feature type="chain" id="PRO_5018035081" description="Acyloxyacyl hydrolase" evidence="1">
    <location>
        <begin position="25"/>
        <end position="164"/>
    </location>
</feature>
<dbReference type="EMBL" id="QWEZ01000002">
    <property type="protein sequence ID" value="RRJ82637.1"/>
    <property type="molecule type" value="Genomic_DNA"/>
</dbReference>
<evidence type="ECO:0000313" key="3">
    <source>
        <dbReference type="Proteomes" id="UP000280792"/>
    </source>
</evidence>